<gene>
    <name evidence="1" type="ORF">I553_9064</name>
</gene>
<protein>
    <submittedName>
        <fullName evidence="1">Uncharacterized protein</fullName>
    </submittedName>
</protein>
<sequence>MTFHSLVAISVRLLLRIGCDRVLKSVKPQRTTVADVL</sequence>
<name>X8AQ37_MYCXE</name>
<proteinExistence type="predicted"/>
<dbReference type="AlphaFoldDB" id="X8AQ37"/>
<reference evidence="1" key="1">
    <citation type="submission" date="2014-01" db="EMBL/GenBank/DDBJ databases">
        <authorList>
            <person name="Brown-Elliot B."/>
            <person name="Wallace R."/>
            <person name="Lenaerts A."/>
            <person name="Ordway D."/>
            <person name="DeGroote M.A."/>
            <person name="Parker T."/>
            <person name="Sizemore C."/>
            <person name="Tallon L.J."/>
            <person name="Sadzewicz L.K."/>
            <person name="Sengamalay N."/>
            <person name="Fraser C.M."/>
            <person name="Hine E."/>
            <person name="Shefchek K.A."/>
            <person name="Das S.P."/>
            <person name="Tettelin H."/>
        </authorList>
    </citation>
    <scope>NUCLEOTIDE SEQUENCE [LARGE SCALE GENOMIC DNA]</scope>
    <source>
        <strain evidence="1">4042</strain>
    </source>
</reference>
<comment type="caution">
    <text evidence="1">The sequence shown here is derived from an EMBL/GenBank/DDBJ whole genome shotgun (WGS) entry which is preliminary data.</text>
</comment>
<organism evidence="1">
    <name type="scientific">Mycobacterium xenopi 4042</name>
    <dbReference type="NCBI Taxonomy" id="1299334"/>
    <lineage>
        <taxon>Bacteria</taxon>
        <taxon>Bacillati</taxon>
        <taxon>Actinomycetota</taxon>
        <taxon>Actinomycetes</taxon>
        <taxon>Mycobacteriales</taxon>
        <taxon>Mycobacteriaceae</taxon>
        <taxon>Mycobacterium</taxon>
    </lineage>
</organism>
<dbReference type="EMBL" id="JAOB01000050">
    <property type="protein sequence ID" value="EUA32900.1"/>
    <property type="molecule type" value="Genomic_DNA"/>
</dbReference>
<evidence type="ECO:0000313" key="1">
    <source>
        <dbReference type="EMBL" id="EUA32900.1"/>
    </source>
</evidence>
<accession>X8AQ37</accession>